<feature type="non-terminal residue" evidence="1">
    <location>
        <position position="1"/>
    </location>
</feature>
<protein>
    <submittedName>
        <fullName evidence="1">Uncharacterized protein</fullName>
    </submittedName>
</protein>
<name>A0A820KQP7_9BILA</name>
<proteinExistence type="predicted"/>
<evidence type="ECO:0000313" key="2">
    <source>
        <dbReference type="Proteomes" id="UP000663881"/>
    </source>
</evidence>
<organism evidence="1 2">
    <name type="scientific">Adineta steineri</name>
    <dbReference type="NCBI Taxonomy" id="433720"/>
    <lineage>
        <taxon>Eukaryota</taxon>
        <taxon>Metazoa</taxon>
        <taxon>Spiralia</taxon>
        <taxon>Gnathifera</taxon>
        <taxon>Rotifera</taxon>
        <taxon>Eurotatoria</taxon>
        <taxon>Bdelloidea</taxon>
        <taxon>Adinetida</taxon>
        <taxon>Adinetidae</taxon>
        <taxon>Adineta</taxon>
    </lineage>
</organism>
<dbReference type="AlphaFoldDB" id="A0A820KQP7"/>
<gene>
    <name evidence="1" type="ORF">OKA104_LOCUS48410</name>
</gene>
<sequence length="47" mass="5436">GGVSEMQHSTRHKEIPYLQLEGGKYIVTIRSMEQTFSEEMKIKIVIL</sequence>
<evidence type="ECO:0000313" key="1">
    <source>
        <dbReference type="EMBL" id="CAF4343410.1"/>
    </source>
</evidence>
<dbReference type="Proteomes" id="UP000663881">
    <property type="component" value="Unassembled WGS sequence"/>
</dbReference>
<reference evidence="1" key="1">
    <citation type="submission" date="2021-02" db="EMBL/GenBank/DDBJ databases">
        <authorList>
            <person name="Nowell W R."/>
        </authorList>
    </citation>
    <scope>NUCLEOTIDE SEQUENCE</scope>
</reference>
<comment type="caution">
    <text evidence="1">The sequence shown here is derived from an EMBL/GenBank/DDBJ whole genome shotgun (WGS) entry which is preliminary data.</text>
</comment>
<accession>A0A820KQP7</accession>
<dbReference type="EMBL" id="CAJOAY010020858">
    <property type="protein sequence ID" value="CAF4343410.1"/>
    <property type="molecule type" value="Genomic_DNA"/>
</dbReference>